<feature type="transmembrane region" description="Helical" evidence="1">
    <location>
        <begin position="47"/>
        <end position="70"/>
    </location>
</feature>
<evidence type="ECO:0000313" key="2">
    <source>
        <dbReference type="EMBL" id="SVC74325.1"/>
    </source>
</evidence>
<protein>
    <submittedName>
        <fullName evidence="2">Uncharacterized protein</fullName>
    </submittedName>
</protein>
<dbReference type="EMBL" id="UINC01108316">
    <property type="protein sequence ID" value="SVC74325.1"/>
    <property type="molecule type" value="Genomic_DNA"/>
</dbReference>
<feature type="transmembrane region" description="Helical" evidence="1">
    <location>
        <begin position="15"/>
        <end position="35"/>
    </location>
</feature>
<sequence length="126" mass="14124">MEHLIEEITFLQDKIFLRGFVFGLVHVGIMLIGYYTGWSINRLLKIVSNGFIAGIVGVVIAHVVADYIAATLDPDIRPAALGIVVGGLLPLIFIPFLEKYVTKSKYHIAIGDHEDLQKDLKKRHRK</sequence>
<keyword evidence="1" id="KW-0812">Transmembrane</keyword>
<feature type="transmembrane region" description="Helical" evidence="1">
    <location>
        <begin position="76"/>
        <end position="97"/>
    </location>
</feature>
<gene>
    <name evidence="2" type="ORF">METZ01_LOCUS327179</name>
</gene>
<evidence type="ECO:0000256" key="1">
    <source>
        <dbReference type="SAM" id="Phobius"/>
    </source>
</evidence>
<keyword evidence="1" id="KW-0472">Membrane</keyword>
<organism evidence="2">
    <name type="scientific">marine metagenome</name>
    <dbReference type="NCBI Taxonomy" id="408172"/>
    <lineage>
        <taxon>unclassified sequences</taxon>
        <taxon>metagenomes</taxon>
        <taxon>ecological metagenomes</taxon>
    </lineage>
</organism>
<proteinExistence type="predicted"/>
<reference evidence="2" key="1">
    <citation type="submission" date="2018-05" db="EMBL/GenBank/DDBJ databases">
        <authorList>
            <person name="Lanie J.A."/>
            <person name="Ng W.-L."/>
            <person name="Kazmierczak K.M."/>
            <person name="Andrzejewski T.M."/>
            <person name="Davidsen T.M."/>
            <person name="Wayne K.J."/>
            <person name="Tettelin H."/>
            <person name="Glass J.I."/>
            <person name="Rusch D."/>
            <person name="Podicherti R."/>
            <person name="Tsui H.-C.T."/>
            <person name="Winkler M.E."/>
        </authorList>
    </citation>
    <scope>NUCLEOTIDE SEQUENCE</scope>
</reference>
<name>A0A382PNT5_9ZZZZ</name>
<dbReference type="AlphaFoldDB" id="A0A382PNT5"/>
<keyword evidence="1" id="KW-1133">Transmembrane helix</keyword>
<accession>A0A382PNT5</accession>